<dbReference type="NCBIfam" id="NF009895">
    <property type="entry name" value="PRK13352.1"/>
    <property type="match status" value="1"/>
</dbReference>
<dbReference type="GO" id="GO:0051539">
    <property type="term" value="F:4 iron, 4 sulfur cluster binding"/>
    <property type="evidence" value="ECO:0007669"/>
    <property type="project" value="UniProtKB-KW"/>
</dbReference>
<dbReference type="GO" id="GO:0070284">
    <property type="term" value="F:phosphomethylpyrimidine synthase activity"/>
    <property type="evidence" value="ECO:0007669"/>
    <property type="project" value="UniProtKB-EC"/>
</dbReference>
<dbReference type="GO" id="GO:0005829">
    <property type="term" value="C:cytosol"/>
    <property type="evidence" value="ECO:0007669"/>
    <property type="project" value="TreeGrafter"/>
</dbReference>
<evidence type="ECO:0000256" key="5">
    <source>
        <dbReference type="ARBA" id="ARBA00022723"/>
    </source>
</evidence>
<dbReference type="PANTHER" id="PTHR30557">
    <property type="entry name" value="THIAMINE BIOSYNTHESIS PROTEIN THIC"/>
    <property type="match status" value="1"/>
</dbReference>
<dbReference type="EMBL" id="CAADRM010000114">
    <property type="protein sequence ID" value="VFU16031.1"/>
    <property type="molecule type" value="Genomic_DNA"/>
</dbReference>
<dbReference type="Gene3D" id="6.10.250.620">
    <property type="match status" value="1"/>
</dbReference>
<proteinExistence type="inferred from homology"/>
<organism evidence="11">
    <name type="scientific">anaerobic digester metagenome</name>
    <dbReference type="NCBI Taxonomy" id="1263854"/>
    <lineage>
        <taxon>unclassified sequences</taxon>
        <taxon>metagenomes</taxon>
        <taxon>ecological metagenomes</taxon>
    </lineage>
</organism>
<keyword evidence="4" id="KW-0949">S-adenosyl-L-methionine</keyword>
<dbReference type="GO" id="GO:0009228">
    <property type="term" value="P:thiamine biosynthetic process"/>
    <property type="evidence" value="ECO:0007669"/>
    <property type="project" value="UniProtKB-KW"/>
</dbReference>
<keyword evidence="7" id="KW-0784">Thiamine biosynthesis</keyword>
<gene>
    <name evidence="11" type="primary">thiC</name>
    <name evidence="11" type="ORF">SCFA_50018</name>
</gene>
<dbReference type="FunFam" id="3.20.20.540:FF:000001">
    <property type="entry name" value="Phosphomethylpyrimidine synthase"/>
    <property type="match status" value="1"/>
</dbReference>
<comment type="function">
    <text evidence="2">Catalyzes the synthesis of the hydroxymethylpyrimidine phosphate (HMP-P) moiety of thiamine from aminoimidazole ribotide (AIR) in a radical S-adenosyl-L-methionine (SAM)-dependent reaction.</text>
</comment>
<name>A0A485M215_9ZZZZ</name>
<evidence type="ECO:0000256" key="4">
    <source>
        <dbReference type="ARBA" id="ARBA00022691"/>
    </source>
</evidence>
<dbReference type="Pfam" id="PF01964">
    <property type="entry name" value="ThiC_Rad_SAM"/>
    <property type="match status" value="1"/>
</dbReference>
<comment type="cofactor">
    <cofactor evidence="1">
        <name>[4Fe-4S] cluster</name>
        <dbReference type="ChEBI" id="CHEBI:49883"/>
    </cofactor>
</comment>
<keyword evidence="9" id="KW-0411">Iron-sulfur</keyword>
<dbReference type="InterPro" id="IPR038521">
    <property type="entry name" value="ThiC/Bza_core_dom"/>
</dbReference>
<evidence type="ECO:0000313" key="11">
    <source>
        <dbReference type="EMBL" id="VFU16031.1"/>
    </source>
</evidence>
<keyword evidence="5" id="KW-0479">Metal-binding</keyword>
<evidence type="ECO:0000256" key="9">
    <source>
        <dbReference type="ARBA" id="ARBA00023014"/>
    </source>
</evidence>
<evidence type="ECO:0000256" key="2">
    <source>
        <dbReference type="ARBA" id="ARBA00003175"/>
    </source>
</evidence>
<dbReference type="InterPro" id="IPR002817">
    <property type="entry name" value="ThiC/BzaA/B"/>
</dbReference>
<keyword evidence="6" id="KW-0862">Zinc</keyword>
<dbReference type="PANTHER" id="PTHR30557:SF1">
    <property type="entry name" value="PHOSPHOMETHYLPYRIMIDINE SYNTHASE, CHLOROPLASTIC"/>
    <property type="match status" value="1"/>
</dbReference>
<dbReference type="SFLD" id="SFLDS00113">
    <property type="entry name" value="Radical_SAM_Phosphomethylpyrim"/>
    <property type="match status" value="1"/>
</dbReference>
<dbReference type="SFLD" id="SFLDF00407">
    <property type="entry name" value="phosphomethylpyrimidine_syntha"/>
    <property type="match status" value="1"/>
</dbReference>
<dbReference type="GO" id="GO:0046872">
    <property type="term" value="F:metal ion binding"/>
    <property type="evidence" value="ECO:0007669"/>
    <property type="project" value="UniProtKB-KW"/>
</dbReference>
<accession>A0A485M215</accession>
<dbReference type="NCBIfam" id="TIGR00190">
    <property type="entry name" value="thiC"/>
    <property type="match status" value="1"/>
</dbReference>
<keyword evidence="3" id="KW-0004">4Fe-4S</keyword>
<evidence type="ECO:0000256" key="1">
    <source>
        <dbReference type="ARBA" id="ARBA00001966"/>
    </source>
</evidence>
<evidence type="ECO:0000256" key="8">
    <source>
        <dbReference type="ARBA" id="ARBA00023004"/>
    </source>
</evidence>
<dbReference type="AlphaFoldDB" id="A0A485M215"/>
<evidence type="ECO:0000256" key="7">
    <source>
        <dbReference type="ARBA" id="ARBA00022977"/>
    </source>
</evidence>
<keyword evidence="10 11" id="KW-0456">Lyase</keyword>
<evidence type="ECO:0000256" key="6">
    <source>
        <dbReference type="ARBA" id="ARBA00022833"/>
    </source>
</evidence>
<dbReference type="EC" id="4.1.99.17" evidence="11"/>
<protein>
    <submittedName>
        <fullName evidence="11">Phosphomethylpyrimidine synthase</fullName>
        <ecNumber evidence="11">4.1.99.17</ecNumber>
    </submittedName>
</protein>
<sequence>MTQKRMAQKGIITPEMRAVAEYEGVDPEYVRDCVNAGTIVIPKNKGKSLPRVRGIGKGLRTKVNANIGSSPYHMDIQNEIEKLRAAVAHGADAVMDLSLGSRLIDIRREVVRESPVMVGTVPIYQTAFELSSSRRDITDMTIHDFLETLRRQAEEGVDFMTIHSGVTLQALKSLRSQRRILDVVSRGGSFLAAWMRKNNRESPLYEHYDEILDILADYDVTLSLGDGMRPGAVSDATDCAQISELVTLAELAQRAWDKGVQVIIEGPGHVPMNMIPENIRLQKSLCKGAPFYVLGPLVTDCAAGYDHIAGAIGGAIAAYFGADFLCYVTPAEHLRLPTVEHVIEGVVASRIAAHAADLAKGMGYARDQDDAMARARKNLDWDRQTALSLDPLKAKSLRESSGIGMDDVCTMCGKFCAIKRMRDVL</sequence>
<reference evidence="11" key="1">
    <citation type="submission" date="2019-03" db="EMBL/GenBank/DDBJ databases">
        <authorList>
            <person name="Hao L."/>
        </authorList>
    </citation>
    <scope>NUCLEOTIDE SEQUENCE</scope>
</reference>
<evidence type="ECO:0000256" key="10">
    <source>
        <dbReference type="ARBA" id="ARBA00023239"/>
    </source>
</evidence>
<dbReference type="HAMAP" id="MF_00089">
    <property type="entry name" value="ThiC"/>
    <property type="match status" value="1"/>
</dbReference>
<evidence type="ECO:0000256" key="3">
    <source>
        <dbReference type="ARBA" id="ARBA00022485"/>
    </source>
</evidence>
<keyword evidence="8" id="KW-0408">Iron</keyword>
<dbReference type="InterPro" id="IPR037509">
    <property type="entry name" value="ThiC"/>
</dbReference>
<dbReference type="SFLD" id="SFLDG01114">
    <property type="entry name" value="phosphomethylpyrimidine_syntha"/>
    <property type="match status" value="1"/>
</dbReference>
<dbReference type="Gene3D" id="3.20.20.540">
    <property type="entry name" value="Radical SAM ThiC family, central domain"/>
    <property type="match status" value="1"/>
</dbReference>